<accession>A0A100WSM4</accession>
<evidence type="ECO:0000256" key="1">
    <source>
        <dbReference type="ARBA" id="ARBA00023172"/>
    </source>
</evidence>
<dbReference type="GO" id="GO:0003677">
    <property type="term" value="F:DNA binding"/>
    <property type="evidence" value="ECO:0007669"/>
    <property type="project" value="UniProtKB-UniRule"/>
</dbReference>
<feature type="domain" description="Core-binding (CB)" evidence="3">
    <location>
        <begin position="2"/>
        <end position="98"/>
    </location>
</feature>
<dbReference type="Proteomes" id="UP000069705">
    <property type="component" value="Unassembled WGS sequence"/>
</dbReference>
<dbReference type="AlphaFoldDB" id="A0A100WSM4"/>
<dbReference type="InterPro" id="IPR044068">
    <property type="entry name" value="CB"/>
</dbReference>
<keyword evidence="2" id="KW-0238">DNA-binding</keyword>
<evidence type="ECO:0000313" key="5">
    <source>
        <dbReference type="Proteomes" id="UP000069705"/>
    </source>
</evidence>
<name>A0A100WSM4_MYCFO</name>
<dbReference type="SUPFAM" id="SSF56349">
    <property type="entry name" value="DNA breaking-rejoining enzymes"/>
    <property type="match status" value="1"/>
</dbReference>
<dbReference type="PROSITE" id="PS51900">
    <property type="entry name" value="CB"/>
    <property type="match status" value="1"/>
</dbReference>
<comment type="caution">
    <text evidence="4">The sequence shown here is derived from an EMBL/GenBank/DDBJ whole genome shotgun (WGS) entry which is preliminary data.</text>
</comment>
<dbReference type="GO" id="GO:0015074">
    <property type="term" value="P:DNA integration"/>
    <property type="evidence" value="ECO:0007669"/>
    <property type="project" value="InterPro"/>
</dbReference>
<dbReference type="EMBL" id="BCSZ01000035">
    <property type="protein sequence ID" value="GAT03785.1"/>
    <property type="molecule type" value="Genomic_DNA"/>
</dbReference>
<dbReference type="InterPro" id="IPR011010">
    <property type="entry name" value="DNA_brk_join_enz"/>
</dbReference>
<reference evidence="4 5" key="1">
    <citation type="journal article" date="2016" name="Genome Announc.">
        <title>Draft Genome Sequences of Five Rapidly Growing Mycobacterium Species, M. thermoresistibile, M. fortuitum subsp. acetamidolyticum, M. canariasense, M. brisbanense, and M. novocastrense.</title>
        <authorList>
            <person name="Katahira K."/>
            <person name="Ogura Y."/>
            <person name="Gotoh Y."/>
            <person name="Hayashi T."/>
        </authorList>
    </citation>
    <scope>NUCLEOTIDE SEQUENCE [LARGE SCALE GENOMIC DNA]</scope>
    <source>
        <strain evidence="4 5">JCM6368</strain>
    </source>
</reference>
<keyword evidence="1" id="KW-0233">DNA recombination</keyword>
<gene>
    <name evidence="4" type="ORF">RMCFA_3897</name>
</gene>
<sequence>MLSGNGELDEWLVCYCSSAPVFTSLDVSSRKTYAREIAKWCGFLGGQDPPLTWVEATEDDFVDYKIRRTDRLQFADVVAGATWNKAVCALRGLYDWAVSRKIPIGPNGPPIEVSPVPDGSAATRFSGSRANAAFVRKNRDRWIVPGTYRLWRDVGLRGHKVERVGANQWRAEGEDPSFRGRNNMRNTAFTDLVYSTGLRVQEAGSLLLAELPAVGVIEAKLPAAITKYSKARMWYAAPTVMRTISSYVKVARAAAVRRAIREGRYDAIPDIIWVSSVRPARRGTFDVVCDDGEVRPLNSMEPVDRRRLFWLRDGRPEPMALWLSEGGTPFHHESWTDVFEDASRRLWSAIEVTGAAEGDELTVTPHSLRFSFALAVAVQLHQRLDQAHGWDESVAYGDGSRYDEVFRTVKDLLGHRSVETTRNTYMPRVQRLRFDLLFGESTTATRTGDLVSALAEQLVEVRDLTGRGS</sequence>
<dbReference type="GO" id="GO:0006310">
    <property type="term" value="P:DNA recombination"/>
    <property type="evidence" value="ECO:0007669"/>
    <property type="project" value="UniProtKB-KW"/>
</dbReference>
<protein>
    <recommendedName>
        <fullName evidence="3">Core-binding (CB) domain-containing protein</fullName>
    </recommendedName>
</protein>
<dbReference type="InterPro" id="IPR013762">
    <property type="entry name" value="Integrase-like_cat_sf"/>
</dbReference>
<dbReference type="Gene3D" id="1.10.443.10">
    <property type="entry name" value="Intergrase catalytic core"/>
    <property type="match status" value="1"/>
</dbReference>
<proteinExistence type="predicted"/>
<evidence type="ECO:0000256" key="2">
    <source>
        <dbReference type="PROSITE-ProRule" id="PRU01248"/>
    </source>
</evidence>
<evidence type="ECO:0000259" key="3">
    <source>
        <dbReference type="PROSITE" id="PS51900"/>
    </source>
</evidence>
<reference evidence="5" key="2">
    <citation type="submission" date="2016-02" db="EMBL/GenBank/DDBJ databases">
        <title>Draft genome sequence of five rapidly growing Mycobacterium species.</title>
        <authorList>
            <person name="Katahira K."/>
            <person name="Gotou Y."/>
            <person name="Iida K."/>
            <person name="Ogura Y."/>
            <person name="Hayashi T."/>
        </authorList>
    </citation>
    <scope>NUCLEOTIDE SEQUENCE [LARGE SCALE GENOMIC DNA]</scope>
    <source>
        <strain evidence="5">JCM6368</strain>
    </source>
</reference>
<evidence type="ECO:0000313" key="4">
    <source>
        <dbReference type="EMBL" id="GAT03785.1"/>
    </source>
</evidence>
<organism evidence="4 5">
    <name type="scientific">Mycolicibacterium fortuitum subsp. acetamidolyticum</name>
    <dbReference type="NCBI Taxonomy" id="144550"/>
    <lineage>
        <taxon>Bacteria</taxon>
        <taxon>Bacillati</taxon>
        <taxon>Actinomycetota</taxon>
        <taxon>Actinomycetes</taxon>
        <taxon>Mycobacteriales</taxon>
        <taxon>Mycobacteriaceae</taxon>
        <taxon>Mycolicibacterium</taxon>
    </lineage>
</organism>